<evidence type="ECO:0000313" key="7">
    <source>
        <dbReference type="Proteomes" id="UP000219182"/>
    </source>
</evidence>
<feature type="transmembrane region" description="Helical" evidence="4">
    <location>
        <begin position="245"/>
        <end position="264"/>
    </location>
</feature>
<sequence>MSLVPPATAVMRRRRTIVAALGVTQIMAWGSSYYLPAVIAPTVAAETGWPLAWVVGGLSLGLLIAGLISPYVGIAIEKRGGRNVLATSAFFIGAGQIGLAAAPNLIVYVAAWLVIGLGMGAGLYDAAFATLGRLYGHKARSAITSLTLFGGFASTICWPLSAFLMGEIGWRGTCLTYAAVQLLIALPLYLLILPRGVAGSAGQADQNMVMASTPRTRSTPVMVILAITITLAAVISSTLSVHLLTVLQSSGMALAAAVGLGALVGPSQVGARAVEMVIARHHHPIWTKVVSVGCVAIGVSALWMGMPIVPLALAFYGAGIGLESIARGTLPLALFGASGYARLMGRLAMPSLIAQAAAPSMGALLVEQAGAHGMLAVLSALALVNVVLVGGLALLLFRPGATGIESVS</sequence>
<name>A0A2A6FAJ8_9HYPH</name>
<feature type="domain" description="Major facilitator superfamily (MFS) profile" evidence="5">
    <location>
        <begin position="1"/>
        <end position="408"/>
    </location>
</feature>
<dbReference type="PROSITE" id="PS50850">
    <property type="entry name" value="MFS"/>
    <property type="match status" value="1"/>
</dbReference>
<keyword evidence="2 4" id="KW-1133">Transmembrane helix</keyword>
<feature type="transmembrane region" description="Helical" evidence="4">
    <location>
        <begin position="52"/>
        <end position="72"/>
    </location>
</feature>
<dbReference type="PANTHER" id="PTHR11360:SF308">
    <property type="entry name" value="BLL3089 PROTEIN"/>
    <property type="match status" value="1"/>
</dbReference>
<organism evidence="6 7">
    <name type="scientific">Mesorhizobium sanjuanii</name>
    <dbReference type="NCBI Taxonomy" id="2037900"/>
    <lineage>
        <taxon>Bacteria</taxon>
        <taxon>Pseudomonadati</taxon>
        <taxon>Pseudomonadota</taxon>
        <taxon>Alphaproteobacteria</taxon>
        <taxon>Hyphomicrobiales</taxon>
        <taxon>Phyllobacteriaceae</taxon>
        <taxon>Mesorhizobium</taxon>
    </lineage>
</organism>
<dbReference type="GO" id="GO:0022857">
    <property type="term" value="F:transmembrane transporter activity"/>
    <property type="evidence" value="ECO:0007669"/>
    <property type="project" value="InterPro"/>
</dbReference>
<dbReference type="SUPFAM" id="SSF103473">
    <property type="entry name" value="MFS general substrate transporter"/>
    <property type="match status" value="1"/>
</dbReference>
<evidence type="ECO:0000256" key="4">
    <source>
        <dbReference type="SAM" id="Phobius"/>
    </source>
</evidence>
<protein>
    <submittedName>
        <fullName evidence="6">MFS transporter</fullName>
    </submittedName>
</protein>
<feature type="transmembrane region" description="Helical" evidence="4">
    <location>
        <begin position="347"/>
        <end position="366"/>
    </location>
</feature>
<evidence type="ECO:0000256" key="3">
    <source>
        <dbReference type="ARBA" id="ARBA00023136"/>
    </source>
</evidence>
<dbReference type="InterPro" id="IPR036259">
    <property type="entry name" value="MFS_trans_sf"/>
</dbReference>
<feature type="transmembrane region" description="Helical" evidence="4">
    <location>
        <begin position="84"/>
        <end position="103"/>
    </location>
</feature>
<dbReference type="InterPro" id="IPR020846">
    <property type="entry name" value="MFS_dom"/>
</dbReference>
<feature type="transmembrane region" description="Helical" evidence="4">
    <location>
        <begin position="285"/>
        <end position="305"/>
    </location>
</feature>
<dbReference type="RefSeq" id="WP_097575917.1">
    <property type="nucleotide sequence ID" value="NZ_NWQG01000163.1"/>
</dbReference>
<keyword evidence="7" id="KW-1185">Reference proteome</keyword>
<keyword evidence="1 4" id="KW-0812">Transmembrane</keyword>
<feature type="transmembrane region" description="Helical" evidence="4">
    <location>
        <begin position="143"/>
        <end position="165"/>
    </location>
</feature>
<feature type="transmembrane region" description="Helical" evidence="4">
    <location>
        <begin position="177"/>
        <end position="198"/>
    </location>
</feature>
<evidence type="ECO:0000259" key="5">
    <source>
        <dbReference type="PROSITE" id="PS50850"/>
    </source>
</evidence>
<dbReference type="Proteomes" id="UP000219182">
    <property type="component" value="Unassembled WGS sequence"/>
</dbReference>
<feature type="transmembrane region" description="Helical" evidence="4">
    <location>
        <begin position="372"/>
        <end position="397"/>
    </location>
</feature>
<gene>
    <name evidence="6" type="ORF">CN311_22590</name>
</gene>
<dbReference type="Pfam" id="PF07690">
    <property type="entry name" value="MFS_1"/>
    <property type="match status" value="1"/>
</dbReference>
<dbReference type="PANTHER" id="PTHR11360">
    <property type="entry name" value="MONOCARBOXYLATE TRANSPORTER"/>
    <property type="match status" value="1"/>
</dbReference>
<dbReference type="InterPro" id="IPR011701">
    <property type="entry name" value="MFS"/>
</dbReference>
<evidence type="ECO:0000256" key="1">
    <source>
        <dbReference type="ARBA" id="ARBA00022692"/>
    </source>
</evidence>
<dbReference type="AlphaFoldDB" id="A0A2A6FAJ8"/>
<comment type="caution">
    <text evidence="6">The sequence shown here is derived from an EMBL/GenBank/DDBJ whole genome shotgun (WGS) entry which is preliminary data.</text>
</comment>
<evidence type="ECO:0000313" key="6">
    <source>
        <dbReference type="EMBL" id="PDQ18874.1"/>
    </source>
</evidence>
<dbReference type="Gene3D" id="1.20.1250.20">
    <property type="entry name" value="MFS general substrate transporter like domains"/>
    <property type="match status" value="1"/>
</dbReference>
<feature type="transmembrane region" description="Helical" evidence="4">
    <location>
        <begin position="109"/>
        <end position="131"/>
    </location>
</feature>
<keyword evidence="3 4" id="KW-0472">Membrane</keyword>
<evidence type="ECO:0000256" key="2">
    <source>
        <dbReference type="ARBA" id="ARBA00022989"/>
    </source>
</evidence>
<dbReference type="EMBL" id="NWQG01000163">
    <property type="protein sequence ID" value="PDQ18874.1"/>
    <property type="molecule type" value="Genomic_DNA"/>
</dbReference>
<feature type="transmembrane region" description="Helical" evidence="4">
    <location>
        <begin position="219"/>
        <end position="239"/>
    </location>
</feature>
<reference evidence="6 7" key="1">
    <citation type="submission" date="2017-09" db="EMBL/GenBank/DDBJ databases">
        <title>Mesorhizobum sanjuanii sp. nov. isolated from nodules of Lotus tenuis in saline-alkaline lowlands of Flooding Pampa.</title>
        <authorList>
            <person name="Sannazzaro A.I."/>
            <person name="Torres Tejerizo G.A."/>
            <person name="Fontana F."/>
            <person name="Cumpa Velazquez L.M."/>
            <person name="Hansen L."/>
            <person name="Pistorio M."/>
            <person name="Estrella M.J."/>
        </authorList>
    </citation>
    <scope>NUCLEOTIDE SEQUENCE [LARGE SCALE GENOMIC DNA]</scope>
    <source>
        <strain evidence="6 7">BSA136</strain>
    </source>
</reference>
<accession>A0A2A6FAJ8</accession>
<dbReference type="InterPro" id="IPR050327">
    <property type="entry name" value="Proton-linked_MCT"/>
</dbReference>
<proteinExistence type="predicted"/>
<feature type="transmembrane region" description="Helical" evidence="4">
    <location>
        <begin position="311"/>
        <end position="335"/>
    </location>
</feature>